<accession>A0A0D2TP15</accession>
<dbReference type="EMBL" id="JABEZZ010000009">
    <property type="protein sequence ID" value="MBA0595548.1"/>
    <property type="molecule type" value="Genomic_DNA"/>
</dbReference>
<keyword evidence="2" id="KW-0732">Signal</keyword>
<evidence type="ECO:0000313" key="4">
    <source>
        <dbReference type="EMBL" id="MBA0595548.1"/>
    </source>
</evidence>
<proteinExistence type="predicted"/>
<reference evidence="3 5" key="1">
    <citation type="journal article" date="2012" name="Nature">
        <title>Repeated polyploidization of Gossypium genomes and the evolution of spinnable cotton fibres.</title>
        <authorList>
            <person name="Paterson A.H."/>
            <person name="Wendel J.F."/>
            <person name="Gundlach H."/>
            <person name="Guo H."/>
            <person name="Jenkins J."/>
            <person name="Jin D."/>
            <person name="Llewellyn D."/>
            <person name="Showmaker K.C."/>
            <person name="Shu S."/>
            <person name="Udall J."/>
            <person name="Yoo M.J."/>
            <person name="Byers R."/>
            <person name="Chen W."/>
            <person name="Doron-Faigenboim A."/>
            <person name="Duke M.V."/>
            <person name="Gong L."/>
            <person name="Grimwood J."/>
            <person name="Grover C."/>
            <person name="Grupp K."/>
            <person name="Hu G."/>
            <person name="Lee T.H."/>
            <person name="Li J."/>
            <person name="Lin L."/>
            <person name="Liu T."/>
            <person name="Marler B.S."/>
            <person name="Page J.T."/>
            <person name="Roberts A.W."/>
            <person name="Romanel E."/>
            <person name="Sanders W.S."/>
            <person name="Szadkowski E."/>
            <person name="Tan X."/>
            <person name="Tang H."/>
            <person name="Xu C."/>
            <person name="Wang J."/>
            <person name="Wang Z."/>
            <person name="Zhang D."/>
            <person name="Zhang L."/>
            <person name="Ashrafi H."/>
            <person name="Bedon F."/>
            <person name="Bowers J.E."/>
            <person name="Brubaker C.L."/>
            <person name="Chee P.W."/>
            <person name="Das S."/>
            <person name="Gingle A.R."/>
            <person name="Haigler C.H."/>
            <person name="Harker D."/>
            <person name="Hoffmann L.V."/>
            <person name="Hovav R."/>
            <person name="Jones D.C."/>
            <person name="Lemke C."/>
            <person name="Mansoor S."/>
            <person name="ur Rahman M."/>
            <person name="Rainville L.N."/>
            <person name="Rambani A."/>
            <person name="Reddy U.K."/>
            <person name="Rong J.K."/>
            <person name="Saranga Y."/>
            <person name="Scheffler B.E."/>
            <person name="Scheffler J.A."/>
            <person name="Stelly D.M."/>
            <person name="Triplett B.A."/>
            <person name="Van Deynze A."/>
            <person name="Vaslin M.F."/>
            <person name="Waghmare V.N."/>
            <person name="Walford S.A."/>
            <person name="Wright R.J."/>
            <person name="Zaki E.A."/>
            <person name="Zhang T."/>
            <person name="Dennis E.S."/>
            <person name="Mayer K.F."/>
            <person name="Peterson D.G."/>
            <person name="Rokhsar D.S."/>
            <person name="Wang X."/>
            <person name="Schmutz J."/>
        </authorList>
    </citation>
    <scope>NUCLEOTIDE SEQUENCE [LARGE SCALE GENOMIC DNA]</scope>
</reference>
<evidence type="ECO:0000313" key="6">
    <source>
        <dbReference type="Proteomes" id="UP000593578"/>
    </source>
</evidence>
<feature type="region of interest" description="Disordered" evidence="1">
    <location>
        <begin position="47"/>
        <end position="83"/>
    </location>
</feature>
<reference evidence="4" key="3">
    <citation type="submission" date="2020-04" db="EMBL/GenBank/DDBJ databases">
        <authorList>
            <person name="Grover C.E."/>
            <person name="Arick M.A. II"/>
            <person name="Thrash A."/>
            <person name="Conover J.L."/>
            <person name="Sanders W.S."/>
            <person name="Peterson D.G."/>
            <person name="Scheffler J.A."/>
            <person name="Scheffler B.E."/>
            <person name="Wendel J.F."/>
        </authorList>
    </citation>
    <scope>NUCLEOTIDE SEQUENCE</scope>
    <source>
        <strain evidence="4">8</strain>
        <tissue evidence="4">Leaf</tissue>
    </source>
</reference>
<sequence>MKRILCVLGLLALLVSVQLDGVHGRALRSKTTDDNVVVPSLEGEAMGVPSSAVSTNDSRSSRKSLKSMAFTLASGPSRKGPGH</sequence>
<keyword evidence="5" id="KW-1185">Reference proteome</keyword>
<dbReference type="Proteomes" id="UP000593578">
    <property type="component" value="Unassembled WGS sequence"/>
</dbReference>
<evidence type="ECO:0000313" key="5">
    <source>
        <dbReference type="Proteomes" id="UP000032304"/>
    </source>
</evidence>
<feature type="chain" id="PRO_5036292385" evidence="2">
    <location>
        <begin position="25"/>
        <end position="83"/>
    </location>
</feature>
<protein>
    <submittedName>
        <fullName evidence="3">Uncharacterized protein</fullName>
    </submittedName>
</protein>
<dbReference type="Gramene" id="KJB58579">
    <property type="protein sequence ID" value="KJB58579"/>
    <property type="gene ID" value="B456_009G216300"/>
</dbReference>
<evidence type="ECO:0000313" key="3">
    <source>
        <dbReference type="EMBL" id="KJB58579.1"/>
    </source>
</evidence>
<dbReference type="OMA" id="QISVVHC"/>
<reference evidence="4 6" key="2">
    <citation type="journal article" date="2019" name="Genome Biol. Evol.">
        <title>Insights into the evolution of the New World diploid cottons (Gossypium, subgenus Houzingenia) based on genome sequencing.</title>
        <authorList>
            <person name="Grover C.E."/>
            <person name="Arick M.A. 2nd"/>
            <person name="Thrash A."/>
            <person name="Conover J.L."/>
            <person name="Sanders W.S."/>
            <person name="Peterson D.G."/>
            <person name="Frelichowski J.E."/>
            <person name="Scheffler J.A."/>
            <person name="Scheffler B.E."/>
            <person name="Wendel J.F."/>
        </authorList>
    </citation>
    <scope>NUCLEOTIDE SEQUENCE [LARGE SCALE GENOMIC DNA]</scope>
    <source>
        <strain evidence="4">8</strain>
        <tissue evidence="4">Leaf</tissue>
    </source>
</reference>
<dbReference type="Proteomes" id="UP000032304">
    <property type="component" value="Chromosome 9"/>
</dbReference>
<name>A0A0D2TP15_GOSRA</name>
<evidence type="ECO:0000256" key="2">
    <source>
        <dbReference type="SAM" id="SignalP"/>
    </source>
</evidence>
<organism evidence="3 5">
    <name type="scientific">Gossypium raimondii</name>
    <name type="common">Peruvian cotton</name>
    <name type="synonym">Gossypium klotzschianum subsp. raimondii</name>
    <dbReference type="NCBI Taxonomy" id="29730"/>
    <lineage>
        <taxon>Eukaryota</taxon>
        <taxon>Viridiplantae</taxon>
        <taxon>Streptophyta</taxon>
        <taxon>Embryophyta</taxon>
        <taxon>Tracheophyta</taxon>
        <taxon>Spermatophyta</taxon>
        <taxon>Magnoliopsida</taxon>
        <taxon>eudicotyledons</taxon>
        <taxon>Gunneridae</taxon>
        <taxon>Pentapetalae</taxon>
        <taxon>rosids</taxon>
        <taxon>malvids</taxon>
        <taxon>Malvales</taxon>
        <taxon>Malvaceae</taxon>
        <taxon>Malvoideae</taxon>
        <taxon>Gossypium</taxon>
    </lineage>
</organism>
<feature type="signal peptide" evidence="2">
    <location>
        <begin position="1"/>
        <end position="24"/>
    </location>
</feature>
<dbReference type="AlphaFoldDB" id="A0A0D2TP15"/>
<evidence type="ECO:0000256" key="1">
    <source>
        <dbReference type="SAM" id="MobiDB-lite"/>
    </source>
</evidence>
<gene>
    <name evidence="3" type="ORF">B456_009G216300</name>
    <name evidence="4" type="ORF">Gorai_012415</name>
</gene>
<dbReference type="EMBL" id="CM001748">
    <property type="protein sequence ID" value="KJB58579.1"/>
    <property type="molecule type" value="Genomic_DNA"/>
</dbReference>